<dbReference type="GO" id="GO:0015179">
    <property type="term" value="F:L-amino acid transmembrane transporter activity"/>
    <property type="evidence" value="ECO:0007669"/>
    <property type="project" value="TreeGrafter"/>
</dbReference>
<dbReference type="PANTHER" id="PTHR22950:SF515">
    <property type="entry name" value="AMINO ACID TRANSPORTER AVT6E"/>
    <property type="match status" value="1"/>
</dbReference>
<dbReference type="AlphaFoldDB" id="A0AAW1PCT4"/>
<comment type="caution">
    <text evidence="8">The sequence shown here is derived from an EMBL/GenBank/DDBJ whole genome shotgun (WGS) entry which is preliminary data.</text>
</comment>
<feature type="transmembrane region" description="Helical" evidence="6">
    <location>
        <begin position="160"/>
        <end position="182"/>
    </location>
</feature>
<keyword evidence="2 6" id="KW-0812">Transmembrane</keyword>
<evidence type="ECO:0000256" key="1">
    <source>
        <dbReference type="ARBA" id="ARBA00004141"/>
    </source>
</evidence>
<gene>
    <name evidence="8" type="ORF">WJX73_006480</name>
</gene>
<feature type="transmembrane region" description="Helical" evidence="6">
    <location>
        <begin position="344"/>
        <end position="367"/>
    </location>
</feature>
<feature type="transmembrane region" description="Helical" evidence="6">
    <location>
        <begin position="198"/>
        <end position="215"/>
    </location>
</feature>
<comment type="subcellular location">
    <subcellularLocation>
        <location evidence="1">Membrane</location>
        <topology evidence="1">Multi-pass membrane protein</topology>
    </subcellularLocation>
</comment>
<name>A0AAW1PCT4_9CHLO</name>
<proteinExistence type="predicted"/>
<feature type="transmembrane region" description="Helical" evidence="6">
    <location>
        <begin position="267"/>
        <end position="284"/>
    </location>
</feature>
<dbReference type="EMBL" id="JALJOQ010000032">
    <property type="protein sequence ID" value="KAK9807276.1"/>
    <property type="molecule type" value="Genomic_DNA"/>
</dbReference>
<evidence type="ECO:0000256" key="6">
    <source>
        <dbReference type="SAM" id="Phobius"/>
    </source>
</evidence>
<keyword evidence="3" id="KW-0029">Amino-acid transport</keyword>
<dbReference type="Pfam" id="PF01490">
    <property type="entry name" value="Aa_trans"/>
    <property type="match status" value="1"/>
</dbReference>
<keyword evidence="5 6" id="KW-0472">Membrane</keyword>
<evidence type="ECO:0000256" key="4">
    <source>
        <dbReference type="ARBA" id="ARBA00022989"/>
    </source>
</evidence>
<evidence type="ECO:0000259" key="7">
    <source>
        <dbReference type="Pfam" id="PF01490"/>
    </source>
</evidence>
<protein>
    <recommendedName>
        <fullName evidence="7">Amino acid transporter transmembrane domain-containing protein</fullName>
    </recommendedName>
</protein>
<evidence type="ECO:0000313" key="8">
    <source>
        <dbReference type="EMBL" id="KAK9807276.1"/>
    </source>
</evidence>
<dbReference type="Proteomes" id="UP001465755">
    <property type="component" value="Unassembled WGS sequence"/>
</dbReference>
<dbReference type="PANTHER" id="PTHR22950">
    <property type="entry name" value="AMINO ACID TRANSPORTER"/>
    <property type="match status" value="1"/>
</dbReference>
<feature type="transmembrane region" description="Helical" evidence="6">
    <location>
        <begin position="97"/>
        <end position="122"/>
    </location>
</feature>
<organism evidence="8 9">
    <name type="scientific">Symbiochloris irregularis</name>
    <dbReference type="NCBI Taxonomy" id="706552"/>
    <lineage>
        <taxon>Eukaryota</taxon>
        <taxon>Viridiplantae</taxon>
        <taxon>Chlorophyta</taxon>
        <taxon>core chlorophytes</taxon>
        <taxon>Trebouxiophyceae</taxon>
        <taxon>Trebouxiales</taxon>
        <taxon>Trebouxiaceae</taxon>
        <taxon>Symbiochloris</taxon>
    </lineage>
</organism>
<feature type="transmembrane region" description="Helical" evidence="6">
    <location>
        <begin position="304"/>
        <end position="324"/>
    </location>
</feature>
<reference evidence="8 9" key="1">
    <citation type="journal article" date="2024" name="Nat. Commun.">
        <title>Phylogenomics reveals the evolutionary origins of lichenization in chlorophyte algae.</title>
        <authorList>
            <person name="Puginier C."/>
            <person name="Libourel C."/>
            <person name="Otte J."/>
            <person name="Skaloud P."/>
            <person name="Haon M."/>
            <person name="Grisel S."/>
            <person name="Petersen M."/>
            <person name="Berrin J.G."/>
            <person name="Delaux P.M."/>
            <person name="Dal Grande F."/>
            <person name="Keller J."/>
        </authorList>
    </citation>
    <scope>NUCLEOTIDE SEQUENCE [LARGE SCALE GENOMIC DNA]</scope>
    <source>
        <strain evidence="8 9">SAG 2036</strain>
    </source>
</reference>
<dbReference type="GO" id="GO:0016020">
    <property type="term" value="C:membrane"/>
    <property type="evidence" value="ECO:0007669"/>
    <property type="project" value="UniProtKB-SubCell"/>
</dbReference>
<sequence length="372" mass="41152">MSDDLLKPPLVVGEESAEGFKQPPLAKDPLHFGHVPDKTELEGANHPRKLATGVWGRVGLLFWQGGSKYDAFLVAASAQVGQVMLTLPHAFSQTGLIPGIVLQIVCAAVSIYTLYMLLILYLDRKNRMIKDGVWYDADGSGNRTRITSYYEVVGYLTNKWLAYFSVVVVIITAVGTCLPQIISASSNLYIINGSLEKRTWALIFGGIMGGSLLIPNFRHMRLFTFFALFATVFTAFYMIITSGLHMANHGVSGVGWTRNPVGDLSDWFTGFTTLLFTFGGHYMLMEVLDSMYQPGRFHIHYAGAYPCIMFLTLPTATIVDWAYPDQIVDAGNAYSVFPRSTVRNASIGLLVAHTCVAFLLFIMPLYIMNVPL</sequence>
<keyword evidence="3" id="KW-0813">Transport</keyword>
<feature type="domain" description="Amino acid transporter transmembrane" evidence="7">
    <location>
        <begin position="66"/>
        <end position="368"/>
    </location>
</feature>
<evidence type="ECO:0000256" key="3">
    <source>
        <dbReference type="ARBA" id="ARBA00022970"/>
    </source>
</evidence>
<accession>A0AAW1PCT4</accession>
<evidence type="ECO:0000256" key="5">
    <source>
        <dbReference type="ARBA" id="ARBA00023136"/>
    </source>
</evidence>
<keyword evidence="4 6" id="KW-1133">Transmembrane helix</keyword>
<evidence type="ECO:0000256" key="2">
    <source>
        <dbReference type="ARBA" id="ARBA00022692"/>
    </source>
</evidence>
<keyword evidence="9" id="KW-1185">Reference proteome</keyword>
<feature type="transmembrane region" description="Helical" evidence="6">
    <location>
        <begin position="222"/>
        <end position="247"/>
    </location>
</feature>
<evidence type="ECO:0000313" key="9">
    <source>
        <dbReference type="Proteomes" id="UP001465755"/>
    </source>
</evidence>
<dbReference type="InterPro" id="IPR013057">
    <property type="entry name" value="AA_transpt_TM"/>
</dbReference>